<gene>
    <name evidence="3" type="ORF">JD844_005738</name>
</gene>
<dbReference type="PANTHER" id="PTHR22978">
    <property type="entry name" value="B-CELL TRANSLOCATION GENE"/>
    <property type="match status" value="1"/>
</dbReference>
<dbReference type="Pfam" id="PF07742">
    <property type="entry name" value="BTG"/>
    <property type="match status" value="1"/>
</dbReference>
<reference evidence="3 4" key="1">
    <citation type="journal article" date="2022" name="Gigascience">
        <title>A chromosome-level genome assembly and annotation of the desert horned lizard, Phrynosoma platyrhinos, provides insight into chromosomal rearrangements among reptiles.</title>
        <authorList>
            <person name="Koochekian N."/>
            <person name="Ascanio A."/>
            <person name="Farleigh K."/>
            <person name="Card D.C."/>
            <person name="Schield D.R."/>
            <person name="Castoe T.A."/>
            <person name="Jezkova T."/>
        </authorList>
    </citation>
    <scope>NUCLEOTIDE SEQUENCE [LARGE SCALE GENOMIC DNA]</scope>
    <source>
        <strain evidence="3">NK-2021</strain>
    </source>
</reference>
<comment type="similarity">
    <text evidence="1">Belongs to the BTG family.</text>
</comment>
<proteinExistence type="inferred from homology"/>
<dbReference type="InterPro" id="IPR002087">
    <property type="entry name" value="Anti_prolifrtn"/>
</dbReference>
<dbReference type="PANTHER" id="PTHR22978:SF6">
    <property type="entry name" value="PROTEIN BTG3"/>
    <property type="match status" value="1"/>
</dbReference>
<sequence length="159" mass="18567">MDNQESTMKDDVGKAVRFLCRIVRTRNEKVDKERVEKFGERLIAILCERFTGHWYPEKPMKGQAYRQVDDDDDDDDDGDIIIINFYFYAASLQRNRGGVTQYFYTPAPMWVSGHQSVVSYLPAYQPIAFYYPGIHLKKPTPRKPNPNLLKRLTQRASRA</sequence>
<keyword evidence="4" id="KW-1185">Reference proteome</keyword>
<organism evidence="3 4">
    <name type="scientific">Phrynosoma platyrhinos</name>
    <name type="common">Desert horned lizard</name>
    <dbReference type="NCBI Taxonomy" id="52577"/>
    <lineage>
        <taxon>Eukaryota</taxon>
        <taxon>Metazoa</taxon>
        <taxon>Chordata</taxon>
        <taxon>Craniata</taxon>
        <taxon>Vertebrata</taxon>
        <taxon>Euteleostomi</taxon>
        <taxon>Lepidosauria</taxon>
        <taxon>Squamata</taxon>
        <taxon>Bifurcata</taxon>
        <taxon>Unidentata</taxon>
        <taxon>Episquamata</taxon>
        <taxon>Toxicofera</taxon>
        <taxon>Iguania</taxon>
        <taxon>Phrynosomatidae</taxon>
        <taxon>Phrynosomatinae</taxon>
        <taxon>Phrynosoma</taxon>
    </lineage>
</organism>
<name>A0ABQ7TQG6_PHRPL</name>
<dbReference type="Proteomes" id="UP000826234">
    <property type="component" value="Unassembled WGS sequence"/>
</dbReference>
<feature type="domain" description="Anti-proliferative protein" evidence="2">
    <location>
        <begin position="8"/>
        <end position="97"/>
    </location>
</feature>
<dbReference type="SUPFAM" id="SSF160696">
    <property type="entry name" value="BTG domain-like"/>
    <property type="match status" value="1"/>
</dbReference>
<evidence type="ECO:0000313" key="3">
    <source>
        <dbReference type="EMBL" id="KAH0631418.1"/>
    </source>
</evidence>
<dbReference type="InterPro" id="IPR033332">
    <property type="entry name" value="BTG"/>
</dbReference>
<dbReference type="EMBL" id="JAIPUX010000035">
    <property type="protein sequence ID" value="KAH0631418.1"/>
    <property type="molecule type" value="Genomic_DNA"/>
</dbReference>
<comment type="caution">
    <text evidence="3">The sequence shown here is derived from an EMBL/GenBank/DDBJ whole genome shotgun (WGS) entry which is preliminary data.</text>
</comment>
<protein>
    <recommendedName>
        <fullName evidence="2">Anti-proliferative protein domain-containing protein</fullName>
    </recommendedName>
</protein>
<dbReference type="SMART" id="SM00099">
    <property type="entry name" value="btg1"/>
    <property type="match status" value="1"/>
</dbReference>
<evidence type="ECO:0000256" key="1">
    <source>
        <dbReference type="ARBA" id="ARBA00007989"/>
    </source>
</evidence>
<dbReference type="InterPro" id="IPR036054">
    <property type="entry name" value="BTG-like_sf"/>
</dbReference>
<evidence type="ECO:0000313" key="4">
    <source>
        <dbReference type="Proteomes" id="UP000826234"/>
    </source>
</evidence>
<evidence type="ECO:0000259" key="2">
    <source>
        <dbReference type="SMART" id="SM00099"/>
    </source>
</evidence>
<accession>A0ABQ7TQG6</accession>
<dbReference type="Gene3D" id="3.90.640.90">
    <property type="entry name" value="Anti-proliferative protein, N-terminal domain"/>
    <property type="match status" value="1"/>
</dbReference>